<reference evidence="1 2" key="1">
    <citation type="submission" date="2013-11" db="EMBL/GenBank/DDBJ databases">
        <title>Genome sequencing of Stegodyphus mimosarum.</title>
        <authorList>
            <person name="Bechsgaard J."/>
        </authorList>
    </citation>
    <scope>NUCLEOTIDE SEQUENCE [LARGE SCALE GENOMIC DNA]</scope>
</reference>
<dbReference type="AlphaFoldDB" id="A0A087UZC6"/>
<dbReference type="EMBL" id="KK122429">
    <property type="protein sequence ID" value="KFM82715.1"/>
    <property type="molecule type" value="Genomic_DNA"/>
</dbReference>
<gene>
    <name evidence="1" type="ORF">X975_08794</name>
</gene>
<keyword evidence="2" id="KW-1185">Reference proteome</keyword>
<organism evidence="1 2">
    <name type="scientific">Stegodyphus mimosarum</name>
    <name type="common">African social velvet spider</name>
    <dbReference type="NCBI Taxonomy" id="407821"/>
    <lineage>
        <taxon>Eukaryota</taxon>
        <taxon>Metazoa</taxon>
        <taxon>Ecdysozoa</taxon>
        <taxon>Arthropoda</taxon>
        <taxon>Chelicerata</taxon>
        <taxon>Arachnida</taxon>
        <taxon>Araneae</taxon>
        <taxon>Araneomorphae</taxon>
        <taxon>Entelegynae</taxon>
        <taxon>Eresoidea</taxon>
        <taxon>Eresidae</taxon>
        <taxon>Stegodyphus</taxon>
    </lineage>
</organism>
<protein>
    <submittedName>
        <fullName evidence="1">Uncharacterized protein</fullName>
    </submittedName>
</protein>
<feature type="non-terminal residue" evidence="1">
    <location>
        <position position="1"/>
    </location>
</feature>
<feature type="non-terminal residue" evidence="1">
    <location>
        <position position="62"/>
    </location>
</feature>
<name>A0A087UZC6_STEMI</name>
<evidence type="ECO:0000313" key="2">
    <source>
        <dbReference type="Proteomes" id="UP000054359"/>
    </source>
</evidence>
<accession>A0A087UZC6</accession>
<dbReference type="Proteomes" id="UP000054359">
    <property type="component" value="Unassembled WGS sequence"/>
</dbReference>
<evidence type="ECO:0000313" key="1">
    <source>
        <dbReference type="EMBL" id="KFM82715.1"/>
    </source>
</evidence>
<sequence length="62" mass="6860">ILRNLTIYLTHFFIILFNNVLHFRFSVAVHHPGVPLGGVELLATTASSVVGEEVEAPADMER</sequence>
<proteinExistence type="predicted"/>